<keyword evidence="3" id="KW-1185">Reference proteome</keyword>
<feature type="transmembrane region" description="Helical" evidence="1">
    <location>
        <begin position="261"/>
        <end position="281"/>
    </location>
</feature>
<keyword evidence="1" id="KW-1133">Transmembrane helix</keyword>
<feature type="transmembrane region" description="Helical" evidence="1">
    <location>
        <begin position="52"/>
        <end position="74"/>
    </location>
</feature>
<feature type="transmembrane region" description="Helical" evidence="1">
    <location>
        <begin position="293"/>
        <end position="314"/>
    </location>
</feature>
<evidence type="ECO:0008006" key="4">
    <source>
        <dbReference type="Google" id="ProtNLM"/>
    </source>
</evidence>
<keyword evidence="1" id="KW-0812">Transmembrane</keyword>
<feature type="transmembrane region" description="Helical" evidence="1">
    <location>
        <begin position="220"/>
        <end position="241"/>
    </location>
</feature>
<sequence>MLRGADPVKAPGKVPVSIWWLAFGYFACYLPYSALTKALSLGALPGMAAGLPGFVLLPSTAVATLVGMFLYLWGSRSFRYAGHRRFGRWELPWPGRWTFLSGLCTTGIIATTTLAYTFDGTSIVFMMLLMRGGVLVLAPLVDALSGRRVAWPSRVALVISLAALLVATGPGASPQLSLVAGLDLAVYIASYFVRLRFMSRLAKNDTPGTRERYFVEEQMVATPALLVLLALWALSGVGGAAAQLREGFLGMFLRPTLPLEFAVGLLSQGSGIFGGLVLLDPRENTFTVPVNRASSVFAGVGATLALSLLLGLPGVGATDLAGAALVTVAVAVLAAPGVLAARRRLAVSPAVTPAPPAP</sequence>
<feature type="transmembrane region" description="Helical" evidence="1">
    <location>
        <begin position="151"/>
        <end position="169"/>
    </location>
</feature>
<gene>
    <name evidence="2" type="ORF">D7X12_04455</name>
</gene>
<proteinExistence type="predicted"/>
<keyword evidence="1" id="KW-0472">Membrane</keyword>
<dbReference type="AlphaFoldDB" id="A0A3A8NRX2"/>
<feature type="transmembrane region" description="Helical" evidence="1">
    <location>
        <begin position="123"/>
        <end position="144"/>
    </location>
</feature>
<feature type="transmembrane region" description="Helical" evidence="1">
    <location>
        <begin position="175"/>
        <end position="193"/>
    </location>
</feature>
<evidence type="ECO:0000313" key="3">
    <source>
        <dbReference type="Proteomes" id="UP000273405"/>
    </source>
</evidence>
<protein>
    <recommendedName>
        <fullName evidence="4">DMT family transporter</fullName>
    </recommendedName>
</protein>
<feature type="transmembrane region" description="Helical" evidence="1">
    <location>
        <begin position="12"/>
        <end position="32"/>
    </location>
</feature>
<comment type="caution">
    <text evidence="2">The sequence shown here is derived from an EMBL/GenBank/DDBJ whole genome shotgun (WGS) entry which is preliminary data.</text>
</comment>
<evidence type="ECO:0000313" key="2">
    <source>
        <dbReference type="EMBL" id="RKH46853.1"/>
    </source>
</evidence>
<name>A0A3A8NRX2_9BACT</name>
<dbReference type="Proteomes" id="UP000273405">
    <property type="component" value="Unassembled WGS sequence"/>
</dbReference>
<evidence type="ECO:0000256" key="1">
    <source>
        <dbReference type="SAM" id="Phobius"/>
    </source>
</evidence>
<accession>A0A3A8NRX2</accession>
<feature type="transmembrane region" description="Helical" evidence="1">
    <location>
        <begin position="95"/>
        <end position="117"/>
    </location>
</feature>
<reference evidence="3" key="1">
    <citation type="submission" date="2018-09" db="EMBL/GenBank/DDBJ databases">
        <authorList>
            <person name="Livingstone P.G."/>
            <person name="Whitworth D.E."/>
        </authorList>
    </citation>
    <scope>NUCLEOTIDE SEQUENCE [LARGE SCALE GENOMIC DNA]</scope>
    <source>
        <strain evidence="3">CA040B</strain>
    </source>
</reference>
<dbReference type="EMBL" id="RAWG01000017">
    <property type="protein sequence ID" value="RKH46853.1"/>
    <property type="molecule type" value="Genomic_DNA"/>
</dbReference>
<feature type="transmembrane region" description="Helical" evidence="1">
    <location>
        <begin position="320"/>
        <end position="341"/>
    </location>
</feature>
<organism evidence="2 3">
    <name type="scientific">Corallococcus sicarius</name>
    <dbReference type="NCBI Taxonomy" id="2316726"/>
    <lineage>
        <taxon>Bacteria</taxon>
        <taxon>Pseudomonadati</taxon>
        <taxon>Myxococcota</taxon>
        <taxon>Myxococcia</taxon>
        <taxon>Myxococcales</taxon>
        <taxon>Cystobacterineae</taxon>
        <taxon>Myxococcaceae</taxon>
        <taxon>Corallococcus</taxon>
    </lineage>
</organism>